<keyword evidence="1" id="KW-0175">Coiled coil</keyword>
<feature type="compositionally biased region" description="Basic and acidic residues" evidence="2">
    <location>
        <begin position="2045"/>
        <end position="2056"/>
    </location>
</feature>
<sequence>MTDRSALNPGLSMMNFDGLDLQNQQEKELQRESEQQQNELKALLKDAFDDLIDEDDEFSVTSDEGGDSRNHSLHFRSKEETETIVEEDEQPSGLLFGREGWNRRTFPLPTSTPLGGLPTIAQSPYGSMSSLRQSQDSLRASQEQLRASQEGILRRSHEGLLESDGYHSNSEQSSTKSANHHHRHNRHHFHQVHDWTGQDVFSHPGQPNVFTPAHEENRYVPHHGSSEEHHHGYREIPERQSGDGGVDDQSEVPGHIPGHYHYQHLYHYAAYYRDRHDEDEHPRTDNPYMMYSDTPHSQGYQHTLQSDQGYVTNATSVSHGHPAHATPISRGHPVHSSQEGAVHDSAPERDYRGDYQVAYKRREDHEESESEEEVPEVKEKRQKLEEGQDSSSAVPGEKEGTSCSLKQSHDLLLESKTENAQLKGKLQATESQVEALQRGKDEAVKSLQTAESTIETLNQQLAEMGASDSLSRARVEHDRVLAGVQQRHDKEVKVLKEKIENLTDKLNEVNAENSTLRQKLNESYKEAENVQISRAETINRLTRSLEESQKQCQTLLESASSHETSQLKIKLQQTTASKKIADEMILSYQDEIKDLKEQLNMFEAASCLGVLSQETTRDTIHDDSMMDLGIKKHLDFDDTPEPVKFGSTQKGAESHDLVSNLKIELERCLLSNKEKRIQVNKLQEELRTCKKDLEEFRMRCERAEKSETDLKSKLEDWEELVRSDDKVSAVEARLQKDIKNLKREKEVLSEDIEELKKRLEEVASSEEKLSEINQQLTQQMSQMVREYDQDKREALDRCQRACESVHETAKEQLRLTMMEEFTAEQSELITKYERECTQLRNELNSAMKEVDQVKELYVKVCAEKDLLEERMKEEGETAVSKKLQELREELETDKEKALDKLREDLAADEEKIRSELSETLNRKMKEDSQKLLETKIAMCKMEWFEEQRTAKQAAVDNAVKLTTAEWRSKLDNAVEQEVEARLEEAKKNWLTERKEIFDSQLTQEKEKFRKTTENELQQKVEEEREKWRKTTENQLQQKLQEEKEAWQTESEKNLQEKLREERESLRKELEKENQLKVTDNRELWEKEAQEKIQKEKALWEKKTEEELMSAKRAWEKAAEEKLSSERDAWDKEVEEKFMEERQEWNKASKAEIQARVTKAIEEVETDKESWLKKEKERWQRKADADYQERIQKEQKEWEEKTELEILDRIRAEKQKWNEAKEKEIQEKITQEQKNWEQSIELQTQERIEAEVEERIQQGRAQWKAAADRKLSEEIQAAVEKARREWEDCHEENVQKIRDDMEESIQERIATEISMALEESKKLWQKEHDADMVANNSSNEISQSVLKEEIDSLKKELESLTAEMKSRAETFRREKVELVRQKDTERKQAVEEVQDQCERDYKQFTADHHDTLTLALKTAREQHSREKMELEKRHAEEIRKYQFKENQLKENLKKATSEKNINQSEEDENYQKERELWEKENYRLKQEVLERDQLLEKADRHLAQEVERLRQELETAYQSRLNEEKLNLKQEFEQGKHGDKSELEARLRDLKHEKERFRTELGKVTEENKKVIDEIHKVTDESYKVKCQVHKLGEENKRLKEEIRSMKEQGFGESKRYVKEIQELKGKLENQDKKMYDQQGQEVEVQRLKVECEKLRSENNVISTIREESERLKSKWQDILSEKSELEEKFLRIEMDLRQSEKEKLEMVENYGMLKMELEKVASEKSLFSENVKNLEMAYKKDLAQQKQKQEEGQARLMRSEKMLQDIKQYYKSEIEKVKKSLERDNSIAMESMKNKMREMAKAHSTAMSALTRQYKEEVQEMRENSAEKCLSDTEVQTDSEDLSDDSMFELRDQYLDTVNKIKDDVMKHITDTNMRAADTVRLELQKERHTTLVQLKKVYMENVRKVLHNEIIGANIEAKLADIEEALDAISFDKSSRSSSRSTTPRSEMSTPVLGHGHSEPKSESGIKVQGRGDMNLGLEKQTSEFSRRHNDYHSQHNGYSVSRSYQDIRIAPVSRSNDYMSMARSHDYSSESSRSRPRSAGDGSARKLERDARDQVSYKMNSDLHLEIPTNGMSHNNLHHSPERLEMRHTRDKSRISRSSRDRSVSKEVTFSKDCKRSSPERLEYGRLHPNITSRKLSPRDHSTSNENSDQEYNSPRTFKLGHFNGVDLLPSRYVVPSLREQNSNKFEAVDPHPVERKSKRHHPEERVITSSPLNNSALYKAKSESELSMEQKNSSLGGSYKYLPLREALGKPNEAVVTDSPTKVSSVSQEDLRFSSMMSFDGKKAYSVDVGLQSLGLERHSPRKFNPSPEKLTPQRDAGESPIGTPRMHRKSYSQEREVFGDVEHARKNLETFWEKKNDY</sequence>
<feature type="region of interest" description="Disordered" evidence="2">
    <location>
        <begin position="219"/>
        <end position="258"/>
    </location>
</feature>
<feature type="compositionally biased region" description="Low complexity" evidence="2">
    <location>
        <begin position="105"/>
        <end position="119"/>
    </location>
</feature>
<feature type="compositionally biased region" description="Basic and acidic residues" evidence="2">
    <location>
        <begin position="1039"/>
        <end position="1071"/>
    </location>
</feature>
<feature type="compositionally biased region" description="Basic and acidic residues" evidence="2">
    <location>
        <begin position="25"/>
        <end position="34"/>
    </location>
</feature>
<dbReference type="GO" id="GO:0005813">
    <property type="term" value="C:centrosome"/>
    <property type="evidence" value="ECO:0007669"/>
    <property type="project" value="TreeGrafter"/>
</dbReference>
<feature type="compositionally biased region" description="Basic and acidic residues" evidence="2">
    <location>
        <begin position="219"/>
        <end position="241"/>
    </location>
</feature>
<dbReference type="GO" id="GO:0007099">
    <property type="term" value="P:centriole replication"/>
    <property type="evidence" value="ECO:0007669"/>
    <property type="project" value="TreeGrafter"/>
</dbReference>
<gene>
    <name evidence="4" type="ORF">CGI_10014293</name>
</gene>
<dbReference type="PANTHER" id="PTHR10337">
    <property type="entry name" value="SHC TRANSFORMING PROTEIN"/>
    <property type="match status" value="1"/>
</dbReference>
<feature type="region of interest" description="Disordered" evidence="2">
    <location>
        <begin position="1"/>
        <end position="37"/>
    </location>
</feature>
<feature type="compositionally biased region" description="Basic and acidic residues" evidence="2">
    <location>
        <begin position="341"/>
        <end position="353"/>
    </location>
</feature>
<feature type="compositionally biased region" description="Basic and acidic residues" evidence="2">
    <location>
        <begin position="2081"/>
        <end position="2128"/>
    </location>
</feature>
<evidence type="ECO:0000256" key="1">
    <source>
        <dbReference type="SAM" id="Coils"/>
    </source>
</evidence>
<feature type="region of interest" description="Disordered" evidence="2">
    <location>
        <begin position="313"/>
        <end position="404"/>
    </location>
</feature>
<feature type="region of interest" description="Disordered" evidence="2">
    <location>
        <begin position="1933"/>
        <end position="1974"/>
    </location>
</feature>
<dbReference type="Pfam" id="PF25770">
    <property type="entry name" value="CC_CEP63-bind_CEP152"/>
    <property type="match status" value="1"/>
</dbReference>
<dbReference type="InterPro" id="IPR051235">
    <property type="entry name" value="CEP152/SHC-Transforming"/>
</dbReference>
<feature type="compositionally biased region" description="Basic residues" evidence="2">
    <location>
        <begin position="178"/>
        <end position="189"/>
    </location>
</feature>
<feature type="region of interest" description="Disordered" evidence="2">
    <location>
        <begin position="2024"/>
        <end position="2056"/>
    </location>
</feature>
<feature type="domain" description="CEP152 CEP63 binding coiled coil" evidence="3">
    <location>
        <begin position="1847"/>
        <end position="1897"/>
    </location>
</feature>
<accession>K1Q2K0</accession>
<feature type="coiled-coil region" evidence="1">
    <location>
        <begin position="412"/>
        <end position="605"/>
    </location>
</feature>
<feature type="region of interest" description="Disordered" evidence="2">
    <location>
        <begin position="55"/>
        <end position="189"/>
    </location>
</feature>
<dbReference type="InterPro" id="IPR057659">
    <property type="entry name" value="CEP152_CC"/>
</dbReference>
<feature type="compositionally biased region" description="Polar residues" evidence="2">
    <location>
        <begin position="2146"/>
        <end position="2158"/>
    </location>
</feature>
<feature type="region of interest" description="Disordered" evidence="2">
    <location>
        <begin position="1008"/>
        <end position="1071"/>
    </location>
</feature>
<reference evidence="4" key="1">
    <citation type="journal article" date="2012" name="Nature">
        <title>The oyster genome reveals stress adaptation and complexity of shell formation.</title>
        <authorList>
            <person name="Zhang G."/>
            <person name="Fang X."/>
            <person name="Guo X."/>
            <person name="Li L."/>
            <person name="Luo R."/>
            <person name="Xu F."/>
            <person name="Yang P."/>
            <person name="Zhang L."/>
            <person name="Wang X."/>
            <person name="Qi H."/>
            <person name="Xiong Z."/>
            <person name="Que H."/>
            <person name="Xie Y."/>
            <person name="Holland P.W."/>
            <person name="Paps J."/>
            <person name="Zhu Y."/>
            <person name="Wu F."/>
            <person name="Chen Y."/>
            <person name="Wang J."/>
            <person name="Peng C."/>
            <person name="Meng J."/>
            <person name="Yang L."/>
            <person name="Liu J."/>
            <person name="Wen B."/>
            <person name="Zhang N."/>
            <person name="Huang Z."/>
            <person name="Zhu Q."/>
            <person name="Feng Y."/>
            <person name="Mount A."/>
            <person name="Hedgecock D."/>
            <person name="Xu Z."/>
            <person name="Liu Y."/>
            <person name="Domazet-Loso T."/>
            <person name="Du Y."/>
            <person name="Sun X."/>
            <person name="Zhang S."/>
            <person name="Liu B."/>
            <person name="Cheng P."/>
            <person name="Jiang X."/>
            <person name="Li J."/>
            <person name="Fan D."/>
            <person name="Wang W."/>
            <person name="Fu W."/>
            <person name="Wang T."/>
            <person name="Wang B."/>
            <person name="Zhang J."/>
            <person name="Peng Z."/>
            <person name="Li Y."/>
            <person name="Li N."/>
            <person name="Wang J."/>
            <person name="Chen M."/>
            <person name="He Y."/>
            <person name="Tan F."/>
            <person name="Song X."/>
            <person name="Zheng Q."/>
            <person name="Huang R."/>
            <person name="Yang H."/>
            <person name="Du X."/>
            <person name="Chen L."/>
            <person name="Yang M."/>
            <person name="Gaffney P.M."/>
            <person name="Wang S."/>
            <person name="Luo L."/>
            <person name="She Z."/>
            <person name="Ming Y."/>
            <person name="Huang W."/>
            <person name="Zhang S."/>
            <person name="Huang B."/>
            <person name="Zhang Y."/>
            <person name="Qu T."/>
            <person name="Ni P."/>
            <person name="Miao G."/>
            <person name="Wang J."/>
            <person name="Wang Q."/>
            <person name="Steinberg C.E."/>
            <person name="Wang H."/>
            <person name="Li N."/>
            <person name="Qian L."/>
            <person name="Zhang G."/>
            <person name="Li Y."/>
            <person name="Yang H."/>
            <person name="Liu X."/>
            <person name="Wang J."/>
            <person name="Yin Y."/>
            <person name="Wang J."/>
        </authorList>
    </citation>
    <scope>NUCLEOTIDE SEQUENCE [LARGE SCALE GENOMIC DNA]</scope>
    <source>
        <strain evidence="4">05x7-T-G4-1.051#20</strain>
    </source>
</reference>
<feature type="compositionally biased region" description="Basic and acidic residues" evidence="2">
    <location>
        <begin position="375"/>
        <end position="386"/>
    </location>
</feature>
<feature type="compositionally biased region" description="Basic and acidic residues" evidence="2">
    <location>
        <begin position="66"/>
        <end position="81"/>
    </location>
</feature>
<dbReference type="EMBL" id="JH817023">
    <property type="protein sequence ID" value="EKC30612.1"/>
    <property type="molecule type" value="Genomic_DNA"/>
</dbReference>
<organism evidence="4">
    <name type="scientific">Magallana gigas</name>
    <name type="common">Pacific oyster</name>
    <name type="synonym">Crassostrea gigas</name>
    <dbReference type="NCBI Taxonomy" id="29159"/>
    <lineage>
        <taxon>Eukaryota</taxon>
        <taxon>Metazoa</taxon>
        <taxon>Spiralia</taxon>
        <taxon>Lophotrochozoa</taxon>
        <taxon>Mollusca</taxon>
        <taxon>Bivalvia</taxon>
        <taxon>Autobranchia</taxon>
        <taxon>Pteriomorphia</taxon>
        <taxon>Ostreida</taxon>
        <taxon>Ostreoidea</taxon>
        <taxon>Ostreidae</taxon>
        <taxon>Magallana</taxon>
    </lineage>
</organism>
<feature type="region of interest" description="Disordered" evidence="2">
    <location>
        <begin position="2194"/>
        <end position="2215"/>
    </location>
</feature>
<feature type="compositionally biased region" description="Basic and acidic residues" evidence="2">
    <location>
        <begin position="1008"/>
        <end position="1031"/>
    </location>
</feature>
<evidence type="ECO:0000259" key="3">
    <source>
        <dbReference type="Pfam" id="PF25770"/>
    </source>
</evidence>
<feature type="region of interest" description="Disordered" evidence="2">
    <location>
        <begin position="2068"/>
        <end position="2160"/>
    </location>
</feature>
<evidence type="ECO:0000256" key="2">
    <source>
        <dbReference type="SAM" id="MobiDB-lite"/>
    </source>
</evidence>
<feature type="coiled-coil region" evidence="1">
    <location>
        <begin position="665"/>
        <end position="793"/>
    </location>
</feature>
<feature type="compositionally biased region" description="Polar residues" evidence="2">
    <location>
        <begin position="166"/>
        <end position="177"/>
    </location>
</feature>
<proteinExistence type="predicted"/>
<dbReference type="InParanoid" id="K1Q2K0"/>
<feature type="coiled-coil region" evidence="1">
    <location>
        <begin position="1419"/>
        <end position="1657"/>
    </location>
</feature>
<protein>
    <recommendedName>
        <fullName evidence="3">CEP152 CEP63 binding coiled coil domain-containing protein</fullName>
    </recommendedName>
</protein>
<feature type="coiled-coil region" evidence="1">
    <location>
        <begin position="1342"/>
        <end position="1373"/>
    </location>
</feature>
<dbReference type="HOGENOM" id="CLU_229588_0_0_1"/>
<dbReference type="PANTHER" id="PTHR10337:SF6">
    <property type="entry name" value="CENTROSOMAL PROTEIN OF 152 KDA"/>
    <property type="match status" value="1"/>
</dbReference>
<feature type="compositionally biased region" description="Polar residues" evidence="2">
    <location>
        <begin position="120"/>
        <end position="147"/>
    </location>
</feature>
<feature type="compositionally biased region" description="Basic and acidic residues" evidence="2">
    <location>
        <begin position="2194"/>
        <end position="2209"/>
    </location>
</feature>
<name>K1Q2K0_MAGGI</name>
<feature type="coiled-coil region" evidence="1">
    <location>
        <begin position="822"/>
        <end position="918"/>
    </location>
</feature>
<feature type="region of interest" description="Disordered" evidence="2">
    <location>
        <begin position="277"/>
        <end position="301"/>
    </location>
</feature>
<feature type="compositionally biased region" description="Low complexity" evidence="2">
    <location>
        <begin position="1937"/>
        <end position="1951"/>
    </location>
</feature>
<feature type="region of interest" description="Disordered" evidence="2">
    <location>
        <begin position="2300"/>
        <end position="2339"/>
    </location>
</feature>
<evidence type="ECO:0000313" key="4">
    <source>
        <dbReference type="EMBL" id="EKC30612.1"/>
    </source>
</evidence>